<evidence type="ECO:0000256" key="1">
    <source>
        <dbReference type="ARBA" id="ARBA00007228"/>
    </source>
</evidence>
<keyword evidence="5" id="KW-0963">Cytoplasm</keyword>
<dbReference type="PANTHER" id="PTHR42786:SF2">
    <property type="entry name" value="TRNA (CYTIDINE_URIDINE-2'-O-)-METHYLTRANSFERASE TRMJ"/>
    <property type="match status" value="1"/>
</dbReference>
<comment type="subunit">
    <text evidence="5">Homodimer.</text>
</comment>
<feature type="domain" description="tRNA/rRNA methyltransferase SpoU type" evidence="6">
    <location>
        <begin position="5"/>
        <end position="153"/>
    </location>
</feature>
<dbReference type="PIRSF" id="PIRSF004808">
    <property type="entry name" value="LasT"/>
    <property type="match status" value="1"/>
</dbReference>
<evidence type="ECO:0000259" key="6">
    <source>
        <dbReference type="Pfam" id="PF00588"/>
    </source>
</evidence>
<dbReference type="GO" id="GO:0005829">
    <property type="term" value="C:cytosol"/>
    <property type="evidence" value="ECO:0007669"/>
    <property type="project" value="TreeGrafter"/>
</dbReference>
<dbReference type="InterPro" id="IPR004384">
    <property type="entry name" value="RNA_MeTrfase_TrmJ/LasT"/>
</dbReference>
<dbReference type="OrthoDB" id="9806346at2"/>
<keyword evidence="4 5" id="KW-0949">S-adenosyl-L-methionine</keyword>
<dbReference type="Proteomes" id="UP000295707">
    <property type="component" value="Unassembled WGS sequence"/>
</dbReference>
<dbReference type="NCBIfam" id="NF011694">
    <property type="entry name" value="PRK15114.1"/>
    <property type="match status" value="1"/>
</dbReference>
<dbReference type="AlphaFoldDB" id="A0A4R1H6S1"/>
<dbReference type="GO" id="GO:0160206">
    <property type="term" value="F:tRNA (cytidine(32)/uridine(32)-2'-O)-methyltransferase activity"/>
    <property type="evidence" value="ECO:0007669"/>
    <property type="project" value="UniProtKB-EC"/>
</dbReference>
<reference evidence="7 8" key="1">
    <citation type="submission" date="2019-03" db="EMBL/GenBank/DDBJ databases">
        <title>Genomic Encyclopedia of Type Strains, Phase IV (KMG-IV): sequencing the most valuable type-strain genomes for metagenomic binning, comparative biology and taxonomic classification.</title>
        <authorList>
            <person name="Goeker M."/>
        </authorList>
    </citation>
    <scope>NUCLEOTIDE SEQUENCE [LARGE SCALE GENOMIC DNA]</scope>
    <source>
        <strain evidence="7 8">DSM 19610</strain>
    </source>
</reference>
<dbReference type="PANTHER" id="PTHR42786">
    <property type="entry name" value="TRNA/RRNA METHYLTRANSFERASE"/>
    <property type="match status" value="1"/>
</dbReference>
<dbReference type="FunFam" id="3.40.1280.10:FF:000006">
    <property type="entry name" value="Uncharacterized tRNA/rRNA methyltransferase HI_0380"/>
    <property type="match status" value="1"/>
</dbReference>
<dbReference type="GO" id="GO:0003723">
    <property type="term" value="F:RNA binding"/>
    <property type="evidence" value="ECO:0007669"/>
    <property type="project" value="InterPro"/>
</dbReference>
<dbReference type="SUPFAM" id="SSF75217">
    <property type="entry name" value="alpha/beta knot"/>
    <property type="match status" value="1"/>
</dbReference>
<comment type="function">
    <text evidence="5">Catalyzes the formation of 2'O-methylated cytidine (Cm32) or 2'O-methylated uridine (Um32) at position 32 in tRNA.</text>
</comment>
<dbReference type="Gene3D" id="1.10.8.590">
    <property type="match status" value="1"/>
</dbReference>
<dbReference type="InterPro" id="IPR029028">
    <property type="entry name" value="Alpha/beta_knot_MTases"/>
</dbReference>
<keyword evidence="5" id="KW-0819">tRNA processing</keyword>
<dbReference type="InterPro" id="IPR029026">
    <property type="entry name" value="tRNA_m1G_MTases_N"/>
</dbReference>
<comment type="similarity">
    <text evidence="1">Belongs to the class IV-like SAM-binding methyltransferase superfamily. RNA methyltransferase TrmH family.</text>
</comment>
<evidence type="ECO:0000313" key="8">
    <source>
        <dbReference type="Proteomes" id="UP000295707"/>
    </source>
</evidence>
<name>A0A4R1H6S1_9GAMM</name>
<evidence type="ECO:0000256" key="4">
    <source>
        <dbReference type="ARBA" id="ARBA00022691"/>
    </source>
</evidence>
<comment type="subcellular location">
    <subcellularLocation>
        <location evidence="5">Cytoplasm</location>
    </subcellularLocation>
</comment>
<evidence type="ECO:0000256" key="3">
    <source>
        <dbReference type="ARBA" id="ARBA00022679"/>
    </source>
</evidence>
<comment type="caution">
    <text evidence="7">The sequence shown here is derived from an EMBL/GenBank/DDBJ whole genome shotgun (WGS) entry which is preliminary data.</text>
</comment>
<dbReference type="NCBIfam" id="TIGR00050">
    <property type="entry name" value="rRNA_methyl_1"/>
    <property type="match status" value="1"/>
</dbReference>
<keyword evidence="3 7" id="KW-0808">Transferase</keyword>
<comment type="catalytic activity">
    <reaction evidence="5">
        <text>cytidine(32) in tRNA + S-adenosyl-L-methionine = 2'-O-methylcytidine(32) in tRNA + S-adenosyl-L-homocysteine + H(+)</text>
        <dbReference type="Rhea" id="RHEA:42932"/>
        <dbReference type="Rhea" id="RHEA-COMP:10288"/>
        <dbReference type="Rhea" id="RHEA-COMP:10289"/>
        <dbReference type="ChEBI" id="CHEBI:15378"/>
        <dbReference type="ChEBI" id="CHEBI:57856"/>
        <dbReference type="ChEBI" id="CHEBI:59789"/>
        <dbReference type="ChEBI" id="CHEBI:74495"/>
        <dbReference type="ChEBI" id="CHEBI:82748"/>
        <dbReference type="EC" id="2.1.1.200"/>
    </reaction>
</comment>
<organism evidence="7 8">
    <name type="scientific">Thiogranum longum</name>
    <dbReference type="NCBI Taxonomy" id="1537524"/>
    <lineage>
        <taxon>Bacteria</taxon>
        <taxon>Pseudomonadati</taxon>
        <taxon>Pseudomonadota</taxon>
        <taxon>Gammaproteobacteria</taxon>
        <taxon>Chromatiales</taxon>
        <taxon>Ectothiorhodospiraceae</taxon>
        <taxon>Thiogranum</taxon>
    </lineage>
</organism>
<dbReference type="InterPro" id="IPR001537">
    <property type="entry name" value="SpoU_MeTrfase"/>
</dbReference>
<dbReference type="CDD" id="cd18093">
    <property type="entry name" value="SpoU-like_TrmJ"/>
    <property type="match status" value="1"/>
</dbReference>
<proteinExistence type="inferred from homology"/>
<dbReference type="Gene3D" id="3.40.1280.10">
    <property type="match status" value="1"/>
</dbReference>
<evidence type="ECO:0000256" key="2">
    <source>
        <dbReference type="ARBA" id="ARBA00022603"/>
    </source>
</evidence>
<dbReference type="Pfam" id="PF00588">
    <property type="entry name" value="SpoU_methylase"/>
    <property type="match status" value="1"/>
</dbReference>
<sequence length="242" mass="26611">MLQPAVVLIETSHPGNIGATARAMKNMGLRDLRLVNPKQFPCAEATARASGADDVLAAVRQFDSIEAAIAGATLVVGASARSRSLPVPILDPRRCAEQVCTHPDTGRVAILFGRERTGLTNEELDLCHYLVQIPVNPEYPSLNIAAAVQVICYELRVAALAGAGTSQSDIDRDYATSEQMEQFYRHLEQTLVELEFLDPDNPRQLMRRLRRLFNRARPDQNEINILRGILTAANRKAPENSG</sequence>
<dbReference type="EMBL" id="SMFX01000001">
    <property type="protein sequence ID" value="TCK17467.1"/>
    <property type="molecule type" value="Genomic_DNA"/>
</dbReference>
<keyword evidence="2 5" id="KW-0489">Methyltransferase</keyword>
<evidence type="ECO:0000313" key="7">
    <source>
        <dbReference type="EMBL" id="TCK17467.1"/>
    </source>
</evidence>
<comment type="catalytic activity">
    <reaction evidence="5">
        <text>uridine(32) in tRNA + S-adenosyl-L-methionine = 2'-O-methyluridine(32) in tRNA + S-adenosyl-L-homocysteine + H(+)</text>
        <dbReference type="Rhea" id="RHEA:42936"/>
        <dbReference type="Rhea" id="RHEA-COMP:10107"/>
        <dbReference type="Rhea" id="RHEA-COMP:10290"/>
        <dbReference type="ChEBI" id="CHEBI:15378"/>
        <dbReference type="ChEBI" id="CHEBI:57856"/>
        <dbReference type="ChEBI" id="CHEBI:59789"/>
        <dbReference type="ChEBI" id="CHEBI:65315"/>
        <dbReference type="ChEBI" id="CHEBI:74478"/>
        <dbReference type="EC" id="2.1.1.200"/>
    </reaction>
</comment>
<gene>
    <name evidence="5" type="primary">trmJ</name>
    <name evidence="7" type="ORF">DFR30_0697</name>
</gene>
<keyword evidence="8" id="KW-1185">Reference proteome</keyword>
<dbReference type="GO" id="GO:0106339">
    <property type="term" value="F:tRNA (cytidine(32)-2'-O)-methyltransferase activity"/>
    <property type="evidence" value="ECO:0007669"/>
    <property type="project" value="RHEA"/>
</dbReference>
<protein>
    <recommendedName>
        <fullName evidence="5">tRNA (cytidine/uridine-2'-O-)-methyltransferase TrmJ</fullName>
        <ecNumber evidence="5">2.1.1.200</ecNumber>
    </recommendedName>
    <alternativeName>
        <fullName evidence="5">tRNA (cytidine(32)/uridine(32)-2'-O)-methyltransferase</fullName>
    </alternativeName>
    <alternativeName>
        <fullName evidence="5">tRNA Cm32/Um32 methyltransferase</fullName>
    </alternativeName>
</protein>
<dbReference type="GO" id="GO:0002128">
    <property type="term" value="P:tRNA nucleoside ribose methylation"/>
    <property type="evidence" value="ECO:0007669"/>
    <property type="project" value="TreeGrafter"/>
</dbReference>
<dbReference type="EC" id="2.1.1.200" evidence="5"/>
<accession>A0A4R1H6S1</accession>
<evidence type="ECO:0000256" key="5">
    <source>
        <dbReference type="RuleBase" id="RU362024"/>
    </source>
</evidence>